<dbReference type="Proteomes" id="UP000830375">
    <property type="component" value="Unassembled WGS sequence"/>
</dbReference>
<evidence type="ECO:0000313" key="12">
    <source>
        <dbReference type="EMBL" id="KAI2667441.1"/>
    </source>
</evidence>
<dbReference type="InterPro" id="IPR002076">
    <property type="entry name" value="ELO_fam"/>
</dbReference>
<comment type="similarity">
    <text evidence="10">Belongs to the ELO family. ELOVL1 subfamily.</text>
</comment>
<comment type="subcellular location">
    <subcellularLocation>
        <location evidence="10">Endoplasmic reticulum membrane</location>
        <topology evidence="10">Multi-pass membrane protein</topology>
    </subcellularLocation>
    <subcellularLocation>
        <location evidence="1">Membrane</location>
        <topology evidence="1">Multi-pass membrane protein</topology>
    </subcellularLocation>
</comment>
<keyword evidence="4 10" id="KW-0812">Transmembrane</keyword>
<keyword evidence="13" id="KW-1185">Reference proteome</keyword>
<keyword evidence="8 10" id="KW-0472">Membrane</keyword>
<keyword evidence="2 10" id="KW-0444">Lipid biosynthesis</keyword>
<dbReference type="InterPro" id="IPR033681">
    <property type="entry name" value="ELOVL1"/>
</dbReference>
<evidence type="ECO:0000256" key="4">
    <source>
        <dbReference type="ARBA" id="ARBA00022692"/>
    </source>
</evidence>
<dbReference type="EC" id="2.3.1.199" evidence="10"/>
<keyword evidence="5 10" id="KW-0276">Fatty acid metabolism</keyword>
<comment type="pathway">
    <text evidence="10">Lipid metabolism; fatty acid biosynthesis.</text>
</comment>
<evidence type="ECO:0000256" key="6">
    <source>
        <dbReference type="ARBA" id="ARBA00022989"/>
    </source>
</evidence>
<evidence type="ECO:0000256" key="3">
    <source>
        <dbReference type="ARBA" id="ARBA00022679"/>
    </source>
</evidence>
<name>A0ABQ8MXX3_LABRO</name>
<organism evidence="12 13">
    <name type="scientific">Labeo rohita</name>
    <name type="common">Indian major carp</name>
    <name type="synonym">Cyprinus rohita</name>
    <dbReference type="NCBI Taxonomy" id="84645"/>
    <lineage>
        <taxon>Eukaryota</taxon>
        <taxon>Metazoa</taxon>
        <taxon>Chordata</taxon>
        <taxon>Craniata</taxon>
        <taxon>Vertebrata</taxon>
        <taxon>Euteleostomi</taxon>
        <taxon>Actinopterygii</taxon>
        <taxon>Neopterygii</taxon>
        <taxon>Teleostei</taxon>
        <taxon>Ostariophysi</taxon>
        <taxon>Cypriniformes</taxon>
        <taxon>Cyprinidae</taxon>
        <taxon>Labeoninae</taxon>
        <taxon>Labeonini</taxon>
        <taxon>Labeo</taxon>
    </lineage>
</organism>
<dbReference type="EMBL" id="JACTAM010000002">
    <property type="protein sequence ID" value="KAI2667441.1"/>
    <property type="molecule type" value="Genomic_DNA"/>
</dbReference>
<keyword evidence="3 10" id="KW-0808">Transferase</keyword>
<dbReference type="PANTHER" id="PTHR11157">
    <property type="entry name" value="FATTY ACID ACYL TRANSFERASE-RELATED"/>
    <property type="match status" value="1"/>
</dbReference>
<evidence type="ECO:0000256" key="7">
    <source>
        <dbReference type="ARBA" id="ARBA00023098"/>
    </source>
</evidence>
<feature type="transmembrane region" description="Helical" evidence="10 11">
    <location>
        <begin position="63"/>
        <end position="83"/>
    </location>
</feature>
<reference evidence="12 13" key="1">
    <citation type="submission" date="2022-01" db="EMBL/GenBank/DDBJ databases">
        <title>A high-quality chromosome-level genome assembly of rohu carp, Labeo rohita.</title>
        <authorList>
            <person name="Arick M.A. II"/>
            <person name="Hsu C.-Y."/>
            <person name="Magbanua Z."/>
            <person name="Pechanova O."/>
            <person name="Grover C."/>
            <person name="Miller E."/>
            <person name="Thrash A."/>
            <person name="Ezzel L."/>
            <person name="Alam S."/>
            <person name="Benzie J."/>
            <person name="Hamilton M."/>
            <person name="Karsi A."/>
            <person name="Lawrence M.L."/>
            <person name="Peterson D.G."/>
        </authorList>
    </citation>
    <scope>NUCLEOTIDE SEQUENCE [LARGE SCALE GENOMIC DNA]</scope>
    <source>
        <strain evidence="13">BAU-BD-2019</strain>
        <tissue evidence="12">Blood</tissue>
    </source>
</reference>
<comment type="caution">
    <text evidence="10">Lacks conserved residue(s) required for the propagation of feature annotation.</text>
</comment>
<evidence type="ECO:0000256" key="1">
    <source>
        <dbReference type="ARBA" id="ARBA00004141"/>
    </source>
</evidence>
<sequence>MFQEVLSNILKFYDYLLKRTDARVRDYPLMQSPIQMTVILVGYVVCVLYVGPRFMANRKPFRLNTAMIVYNFSMVAFNAYIVYEFLMSGWGTTYSWRCDLCDPSSSPQALRMVRAAWMFYFSKYIELLDTVFFVLRKKHSQVTFLHIFHHSVLPWTWWWGITLTPAGGMGSFHAMVNACVHVIMYTYYGLAAAGPRFQKYLWWKNALHLSKHDRCHPNLGAHQTSRLRPLKRWVRFQMNSGAIQFVLVTVHISQYYFMEKCEYQVPIFIHLILIYGTFFFILFSNFWIQAYIKGKRLPVSTEDKPKQNGITTVTEPVVVANGKHLENGTVHYTNGFAHNGKIAWEMKRHIGSGGGSPYLCIYGCWRLGSTMHEEKSSTEVVFIDVALKPDSKSVVQSA</sequence>
<comment type="catalytic activity">
    <reaction evidence="10 11">
        <text>a very-long-chain acyl-CoA + malonyl-CoA + H(+) = a very-long-chain 3-oxoacyl-CoA + CO2 + CoA</text>
        <dbReference type="Rhea" id="RHEA:32727"/>
        <dbReference type="ChEBI" id="CHEBI:15378"/>
        <dbReference type="ChEBI" id="CHEBI:16526"/>
        <dbReference type="ChEBI" id="CHEBI:57287"/>
        <dbReference type="ChEBI" id="CHEBI:57384"/>
        <dbReference type="ChEBI" id="CHEBI:90725"/>
        <dbReference type="ChEBI" id="CHEBI:90736"/>
        <dbReference type="EC" id="2.3.1.199"/>
    </reaction>
</comment>
<protein>
    <recommendedName>
        <fullName evidence="10">Elongation of very long chain fatty acids protein 1</fullName>
        <ecNumber evidence="10">2.3.1.199</ecNumber>
    </recommendedName>
    <alternativeName>
        <fullName evidence="10">3-keto acyl-CoA synthase ELOVL1</fullName>
    </alternativeName>
    <alternativeName>
        <fullName evidence="10">ELOVL fatty acid elongase 1</fullName>
        <shortName evidence="10">ELOVL FA elongase 1</shortName>
    </alternativeName>
    <alternativeName>
        <fullName evidence="10">Very long chain 3-ketoacyl-CoA synthase 1</fullName>
    </alternativeName>
    <alternativeName>
        <fullName evidence="10">Very long chain 3-oxoacyl-CoA synthase 1</fullName>
    </alternativeName>
</protein>
<proteinExistence type="inferred from homology"/>
<keyword evidence="6 10" id="KW-1133">Transmembrane helix</keyword>
<keyword evidence="9 10" id="KW-0275">Fatty acid biosynthesis</keyword>
<dbReference type="PANTHER" id="PTHR11157:SF120">
    <property type="entry name" value="ELONGATION OF VERY LONG CHAIN FATTY ACIDS PROTEIN 1"/>
    <property type="match status" value="1"/>
</dbReference>
<dbReference type="Pfam" id="PF01151">
    <property type="entry name" value="ELO"/>
    <property type="match status" value="2"/>
</dbReference>
<feature type="transmembrane region" description="Helical" evidence="10 11">
    <location>
        <begin position="236"/>
        <end position="257"/>
    </location>
</feature>
<feature type="transmembrane region" description="Helical" evidence="10 11">
    <location>
        <begin position="172"/>
        <end position="190"/>
    </location>
</feature>
<feature type="transmembrane region" description="Helical" evidence="10 11">
    <location>
        <begin position="115"/>
        <end position="135"/>
    </location>
</feature>
<comment type="function">
    <text evidence="10">Catalyzes the first and rate-limiting reaction of the four reactions that constitute the long-chain fatty acids elongation cycle. This endoplasmic reticulum-bound enzymatic process allows the addition of 2 carbons to the chain of long- and very long-chain fatty acids (VLCFAs) per cycle. Condensing enzyme that exhibits activity toward saturated C18 to C26 acyl-CoA substrates, with the highest activity towards C22:0 acyl-CoA. May participate to the production of both saturated and monounsaturated VLCFAs of different chain lengths that are involved in multiple biological processes as precursors of membrane lipids and lipid mediators.</text>
</comment>
<keyword evidence="7 10" id="KW-0443">Lipid metabolism</keyword>
<evidence type="ECO:0000256" key="5">
    <source>
        <dbReference type="ARBA" id="ARBA00022832"/>
    </source>
</evidence>
<evidence type="ECO:0000256" key="8">
    <source>
        <dbReference type="ARBA" id="ARBA00023136"/>
    </source>
</evidence>
<accession>A0ABQ8MXX3</accession>
<evidence type="ECO:0000313" key="13">
    <source>
        <dbReference type="Proteomes" id="UP000830375"/>
    </source>
</evidence>
<dbReference type="HAMAP" id="MF_03201">
    <property type="entry name" value="VLCF_elongase_1"/>
    <property type="match status" value="1"/>
</dbReference>
<feature type="transmembrane region" description="Helical" evidence="10 11">
    <location>
        <begin position="34"/>
        <end position="51"/>
    </location>
</feature>
<keyword evidence="10" id="KW-0256">Endoplasmic reticulum</keyword>
<comment type="caution">
    <text evidence="12">The sequence shown here is derived from an EMBL/GenBank/DDBJ whole genome shotgun (WGS) entry which is preliminary data.</text>
</comment>
<evidence type="ECO:0000256" key="11">
    <source>
        <dbReference type="RuleBase" id="RU361115"/>
    </source>
</evidence>
<evidence type="ECO:0000256" key="10">
    <source>
        <dbReference type="HAMAP-Rule" id="MF_03201"/>
    </source>
</evidence>
<feature type="transmembrane region" description="Helical" evidence="10 11">
    <location>
        <begin position="263"/>
        <end position="288"/>
    </location>
</feature>
<gene>
    <name evidence="10" type="primary">ELOVL1</name>
    <name evidence="12" type="ORF">H4Q32_003920</name>
</gene>
<feature type="transmembrane region" description="Helical" evidence="10 11">
    <location>
        <begin position="142"/>
        <end position="160"/>
    </location>
</feature>
<evidence type="ECO:0000256" key="2">
    <source>
        <dbReference type="ARBA" id="ARBA00022516"/>
    </source>
</evidence>
<evidence type="ECO:0000256" key="9">
    <source>
        <dbReference type="ARBA" id="ARBA00023160"/>
    </source>
</evidence>